<evidence type="ECO:0000256" key="7">
    <source>
        <dbReference type="ARBA" id="ARBA00022889"/>
    </source>
</evidence>
<feature type="domain" description="Cadherin" evidence="12">
    <location>
        <begin position="283"/>
        <end position="381"/>
    </location>
</feature>
<dbReference type="Pfam" id="PF18962">
    <property type="entry name" value="Por_Secre_tail"/>
    <property type="match status" value="1"/>
</dbReference>
<dbReference type="InterPro" id="IPR011043">
    <property type="entry name" value="Gal_Oxase/kelch_b-propeller"/>
</dbReference>
<evidence type="ECO:0000313" key="14">
    <source>
        <dbReference type="Proteomes" id="UP001155483"/>
    </source>
</evidence>
<organism evidence="13 14">
    <name type="scientific">Paraflavisolibacter caeni</name>
    <dbReference type="NCBI Taxonomy" id="2982496"/>
    <lineage>
        <taxon>Bacteria</taxon>
        <taxon>Pseudomonadati</taxon>
        <taxon>Bacteroidota</taxon>
        <taxon>Chitinophagia</taxon>
        <taxon>Chitinophagales</taxon>
        <taxon>Chitinophagaceae</taxon>
        <taxon>Paraflavisolibacter</taxon>
    </lineage>
</organism>
<dbReference type="InterPro" id="IPR015915">
    <property type="entry name" value="Kelch-typ_b-propeller"/>
</dbReference>
<keyword evidence="4" id="KW-0732">Signal</keyword>
<comment type="subcellular location">
    <subcellularLocation>
        <location evidence="1">Membrane</location>
        <topology evidence="1">Single-pass membrane protein</topology>
    </subcellularLocation>
</comment>
<keyword evidence="6" id="KW-0106">Calcium</keyword>
<dbReference type="PROSITE" id="PS50268">
    <property type="entry name" value="CADHERIN_2"/>
    <property type="match status" value="1"/>
</dbReference>
<evidence type="ECO:0000256" key="11">
    <source>
        <dbReference type="ARBA" id="ARBA00023180"/>
    </source>
</evidence>
<evidence type="ECO:0000259" key="12">
    <source>
        <dbReference type="PROSITE" id="PS50268"/>
    </source>
</evidence>
<dbReference type="InterPro" id="IPR002126">
    <property type="entry name" value="Cadherin-like_dom"/>
</dbReference>
<keyword evidence="3" id="KW-0812">Transmembrane</keyword>
<dbReference type="SUPFAM" id="SSF50965">
    <property type="entry name" value="Galactose oxidase, central domain"/>
    <property type="match status" value="1"/>
</dbReference>
<keyword evidence="5" id="KW-0677">Repeat</keyword>
<accession>A0A9X2XTT8</accession>
<dbReference type="SUPFAM" id="SSF49899">
    <property type="entry name" value="Concanavalin A-like lectins/glucanases"/>
    <property type="match status" value="1"/>
</dbReference>
<dbReference type="PANTHER" id="PTHR46773:SF5">
    <property type="entry name" value="OS04G0487100 PROTEIN"/>
    <property type="match status" value="1"/>
</dbReference>
<keyword evidence="8" id="KW-1133">Transmembrane helix</keyword>
<dbReference type="GO" id="GO:0004553">
    <property type="term" value="F:hydrolase activity, hydrolyzing O-glycosyl compounds"/>
    <property type="evidence" value="ECO:0007669"/>
    <property type="project" value="UniProtKB-ARBA"/>
</dbReference>
<dbReference type="InterPro" id="IPR006652">
    <property type="entry name" value="Kelch_1"/>
</dbReference>
<name>A0A9X2XTT8_9BACT</name>
<dbReference type="AlphaFoldDB" id="A0A9X2XTT8"/>
<dbReference type="Pfam" id="PF24681">
    <property type="entry name" value="Kelch_KLHDC2_KLHL20_DRC7"/>
    <property type="match status" value="1"/>
</dbReference>
<dbReference type="SUPFAM" id="SSF117281">
    <property type="entry name" value="Kelch motif"/>
    <property type="match status" value="1"/>
</dbReference>
<evidence type="ECO:0000313" key="13">
    <source>
        <dbReference type="EMBL" id="MCU7549109.1"/>
    </source>
</evidence>
<dbReference type="EMBL" id="JAOTIF010000004">
    <property type="protein sequence ID" value="MCU7549109.1"/>
    <property type="molecule type" value="Genomic_DNA"/>
</dbReference>
<keyword evidence="10" id="KW-1015">Disulfide bond</keyword>
<proteinExistence type="predicted"/>
<keyword evidence="9" id="KW-0472">Membrane</keyword>
<evidence type="ECO:0000256" key="1">
    <source>
        <dbReference type="ARBA" id="ARBA00004167"/>
    </source>
</evidence>
<dbReference type="NCBIfam" id="TIGR04183">
    <property type="entry name" value="Por_Secre_tail"/>
    <property type="match status" value="1"/>
</dbReference>
<evidence type="ECO:0000256" key="10">
    <source>
        <dbReference type="ARBA" id="ARBA00023157"/>
    </source>
</evidence>
<evidence type="ECO:0000256" key="8">
    <source>
        <dbReference type="ARBA" id="ARBA00022989"/>
    </source>
</evidence>
<protein>
    <submittedName>
        <fullName evidence="13">Cadherin domain-containing protein</fullName>
    </submittedName>
</protein>
<dbReference type="FunFam" id="2.60.40.60:FF:000032">
    <property type="entry name" value="FAT atypical cadherin 1"/>
    <property type="match status" value="1"/>
</dbReference>
<dbReference type="Proteomes" id="UP001155483">
    <property type="component" value="Unassembled WGS sequence"/>
</dbReference>
<dbReference type="GO" id="GO:0016020">
    <property type="term" value="C:membrane"/>
    <property type="evidence" value="ECO:0007669"/>
    <property type="project" value="UniProtKB-SubCell"/>
</dbReference>
<dbReference type="SUPFAM" id="SSF49313">
    <property type="entry name" value="Cadherin-like"/>
    <property type="match status" value="1"/>
</dbReference>
<evidence type="ECO:0000256" key="5">
    <source>
        <dbReference type="ARBA" id="ARBA00022737"/>
    </source>
</evidence>
<keyword evidence="7" id="KW-0130">Cell adhesion</keyword>
<dbReference type="Gene3D" id="2.60.40.60">
    <property type="entry name" value="Cadherins"/>
    <property type="match status" value="1"/>
</dbReference>
<comment type="caution">
    <text evidence="13">The sequence shown here is derived from an EMBL/GenBank/DDBJ whole genome shotgun (WGS) entry which is preliminary data.</text>
</comment>
<dbReference type="Gene3D" id="2.120.10.80">
    <property type="entry name" value="Kelch-type beta propeller"/>
    <property type="match status" value="2"/>
</dbReference>
<dbReference type="InterPro" id="IPR015919">
    <property type="entry name" value="Cadherin-like_sf"/>
</dbReference>
<dbReference type="InterPro" id="IPR026444">
    <property type="entry name" value="Secre_tail"/>
</dbReference>
<dbReference type="Pfam" id="PF01344">
    <property type="entry name" value="Kelch_1"/>
    <property type="match status" value="1"/>
</dbReference>
<dbReference type="GO" id="GO:0005975">
    <property type="term" value="P:carbohydrate metabolic process"/>
    <property type="evidence" value="ECO:0007669"/>
    <property type="project" value="UniProtKB-ARBA"/>
</dbReference>
<gene>
    <name evidence="13" type="ORF">OCK74_08280</name>
</gene>
<dbReference type="GO" id="GO:0005509">
    <property type="term" value="F:calcium ion binding"/>
    <property type="evidence" value="ECO:0007669"/>
    <property type="project" value="InterPro"/>
</dbReference>
<keyword evidence="2" id="KW-0245">EGF-like domain</keyword>
<dbReference type="GO" id="GO:0007156">
    <property type="term" value="P:homophilic cell adhesion via plasma membrane adhesion molecules"/>
    <property type="evidence" value="ECO:0007669"/>
    <property type="project" value="InterPro"/>
</dbReference>
<evidence type="ECO:0000256" key="9">
    <source>
        <dbReference type="ARBA" id="ARBA00023136"/>
    </source>
</evidence>
<dbReference type="CDD" id="cd11304">
    <property type="entry name" value="Cadherin_repeat"/>
    <property type="match status" value="1"/>
</dbReference>
<dbReference type="SMART" id="SM00112">
    <property type="entry name" value="CA"/>
    <property type="match status" value="1"/>
</dbReference>
<dbReference type="Pfam" id="PF00028">
    <property type="entry name" value="Cadherin"/>
    <property type="match status" value="1"/>
</dbReference>
<evidence type="ECO:0000256" key="4">
    <source>
        <dbReference type="ARBA" id="ARBA00022729"/>
    </source>
</evidence>
<dbReference type="Gene3D" id="2.60.120.200">
    <property type="match status" value="1"/>
</dbReference>
<dbReference type="SMART" id="SM00612">
    <property type="entry name" value="Kelch"/>
    <property type="match status" value="4"/>
</dbReference>
<sequence>MVLIMLNSFGAAKAQTDCPPISTLPCGSVQVSLPVSLSFNSSVAGTISDKNGAGTGFTMVDAYSGTRLSQDGSPSNASVPGYEAAQLTLASGRLQVLTNKGIAYLTNNNQINALGIKVDSRGLLRLETTLINPFNGTLSQQAGLWFGLGDKTFVKLSVSANKVELRRELNDLSSTVSGTTNPDQRITGAITNLNTMTVRLRLVVDPTANMAEGFYSTDGVSYVNVGAAYSTKTVSIAGMGLTSSTAYAGIFATHRNATTAVTYSFEDFNIAQPNAGNTAPVFSPTSYSYSLQDDAAVGSVVGPVSASDANGDALSYSIVSGNTNGAFSINAATGEITVSKFLSYHAQDSYSLTVRATDDGGLSDQASVAINVTMGTTVPTFTTIGWGTVASQPFPVYESQGEVVNGKLYTFSGFDNDKITQFGQYTPTNRAYVYNPVTNTWASIASMPPMNGTNRGGVTHAGFTTDANDIYFSGGYTSNLAGTGQIFGTKEVWKYIVAENRYVRLPDLPKALASGQLDYLDGKLHHVGGFPGNPNTTTALGDHYVLDLDNIAAGWKILAPVPNPRNHPGSTVYGSKIYFIGGQYGNDHTSVPQKDVHVYDPETNTWTKLADLPVPSGTTGRAHISSAVIVLGNRILVIGGETSHTVFSNMVSAYTPATNTWQNLTSFPKAIAGGVAGNLGGNIYYTGGWNSKTTYKGTPGAVTTQQVTTFTLINADTEQPIQTLTNGSTLNLATLPSRNLNIRANTNPATVGSVVFALSGTQTKNVTESRAPYALFGDNNSGDYYGWTPATGSYTLKATPFTSTGGAGTAGTSLTVGFTVMDQAATTSTISEGQTISHLKLYPNPGKSEEVRIEVLNLGREEHVKMSLVNISGQLVEVKHLMTNSQGSISTFLSTEKTLRPGVYLIQVESSKGKLQHKFIVK</sequence>
<dbReference type="PANTHER" id="PTHR46773">
    <property type="match status" value="1"/>
</dbReference>
<keyword evidence="14" id="KW-1185">Reference proteome</keyword>
<dbReference type="RefSeq" id="WP_279296550.1">
    <property type="nucleotide sequence ID" value="NZ_JAOTIF010000004.1"/>
</dbReference>
<evidence type="ECO:0000256" key="6">
    <source>
        <dbReference type="ARBA" id="ARBA00022837"/>
    </source>
</evidence>
<evidence type="ECO:0000256" key="2">
    <source>
        <dbReference type="ARBA" id="ARBA00022536"/>
    </source>
</evidence>
<reference evidence="13" key="1">
    <citation type="submission" date="2022-09" db="EMBL/GenBank/DDBJ databases">
        <authorList>
            <person name="Yuan C."/>
            <person name="Ke Z."/>
        </authorList>
    </citation>
    <scope>NUCLEOTIDE SEQUENCE</scope>
    <source>
        <strain evidence="13">LB-8</strain>
    </source>
</reference>
<evidence type="ECO:0000256" key="3">
    <source>
        <dbReference type="ARBA" id="ARBA00022692"/>
    </source>
</evidence>
<keyword evidence="11" id="KW-0325">Glycoprotein</keyword>
<reference evidence="13" key="2">
    <citation type="submission" date="2023-04" db="EMBL/GenBank/DDBJ databases">
        <title>Paracnuella aquatica gen. nov., sp. nov., a member of the family Chitinophagaceae isolated from a hot spring.</title>
        <authorList>
            <person name="Wang C."/>
        </authorList>
    </citation>
    <scope>NUCLEOTIDE SEQUENCE</scope>
    <source>
        <strain evidence="13">LB-8</strain>
    </source>
</reference>
<dbReference type="InterPro" id="IPR013320">
    <property type="entry name" value="ConA-like_dom_sf"/>
</dbReference>
<dbReference type="InterPro" id="IPR053256">
    <property type="entry name" value="Kelch_repeat-containing"/>
</dbReference>